<sequence>MIYFDNSATTKIDPSALETYQKVAQDIWGNPSSLHELGDQAFQMLETARKQVASLLGFKPHEIFFTSGGTESDNWAIKGTALAKREFGRHIITSSVEHPAVMNSVLQLEQLGFEVTILPVDASGRVSVADLRQAIRKDTILVSIMAVNNEIGAIQPIQEIGDLLEDYPTVHFHVDAVQGLGKNLWQKIYHRRIDLMSFSGHKFHGPRGIGILYKKERRQIAPLMTGGGQERDLRSGTENTPAIAAMAKALRLLLTDEPEKAEHQLAIKGKIYDYLKDKPGIQIFSPLTDDFSPHVLCFSLVGIRGETVVHTLESKGIYFSTTSACSSKKGIESSTLKAMQVPEKVATSAVRLSFDENNTMAEADEFIATFEPIYQHFYAINHHGNEAK</sequence>
<evidence type="ECO:0000313" key="9">
    <source>
        <dbReference type="EMBL" id="KRK38649.1"/>
    </source>
</evidence>
<dbReference type="PANTHER" id="PTHR11601">
    <property type="entry name" value="CYSTEINE DESULFURYLASE FAMILY MEMBER"/>
    <property type="match status" value="1"/>
</dbReference>
<evidence type="ECO:0000256" key="4">
    <source>
        <dbReference type="ARBA" id="ARBA00022898"/>
    </source>
</evidence>
<feature type="domain" description="Aminotransferase class V" evidence="8">
    <location>
        <begin position="2"/>
        <end position="366"/>
    </location>
</feature>
<dbReference type="SUPFAM" id="SSF53383">
    <property type="entry name" value="PLP-dependent transferases"/>
    <property type="match status" value="1"/>
</dbReference>
<accession>A0A0R1GXY8</accession>
<keyword evidence="10" id="KW-1185">Reference proteome</keyword>
<dbReference type="GO" id="GO:0051536">
    <property type="term" value="F:iron-sulfur cluster binding"/>
    <property type="evidence" value="ECO:0007669"/>
    <property type="project" value="UniProtKB-KW"/>
</dbReference>
<dbReference type="PANTHER" id="PTHR11601:SF50">
    <property type="entry name" value="CYSTEINE DESULFURASE ISCS 2-RELATED"/>
    <property type="match status" value="1"/>
</dbReference>
<protein>
    <recommendedName>
        <fullName evidence="8">Aminotransferase class V domain-containing protein</fullName>
    </recommendedName>
</protein>
<dbReference type="InterPro" id="IPR020578">
    <property type="entry name" value="Aminotrans_V_PyrdxlP_BS"/>
</dbReference>
<dbReference type="Gene3D" id="3.40.640.10">
    <property type="entry name" value="Type I PLP-dependent aspartate aminotransferase-like (Major domain)"/>
    <property type="match status" value="1"/>
</dbReference>
<evidence type="ECO:0000256" key="3">
    <source>
        <dbReference type="ARBA" id="ARBA00022723"/>
    </source>
</evidence>
<keyword evidence="3" id="KW-0479">Metal-binding</keyword>
<dbReference type="RefSeq" id="WP_056946050.1">
    <property type="nucleotide sequence ID" value="NZ_AZCV01000001.1"/>
</dbReference>
<dbReference type="InterPro" id="IPR015422">
    <property type="entry name" value="PyrdxlP-dep_Trfase_small"/>
</dbReference>
<dbReference type="InterPro" id="IPR000192">
    <property type="entry name" value="Aminotrans_V_dom"/>
</dbReference>
<dbReference type="PIRSF" id="PIRSF005572">
    <property type="entry name" value="NifS"/>
    <property type="match status" value="1"/>
</dbReference>
<evidence type="ECO:0000256" key="2">
    <source>
        <dbReference type="ARBA" id="ARBA00006490"/>
    </source>
</evidence>
<dbReference type="Gene3D" id="1.10.260.50">
    <property type="match status" value="1"/>
</dbReference>
<dbReference type="PATRIC" id="fig|1423722.3.peg.342"/>
<keyword evidence="4" id="KW-0663">Pyridoxal phosphate</keyword>
<evidence type="ECO:0000259" key="8">
    <source>
        <dbReference type="Pfam" id="PF00266"/>
    </source>
</evidence>
<name>A0A0R1GXY8_9LACO</name>
<dbReference type="EMBL" id="AZCV01000001">
    <property type="protein sequence ID" value="KRK38649.1"/>
    <property type="molecule type" value="Genomic_DNA"/>
</dbReference>
<dbReference type="GO" id="GO:0031071">
    <property type="term" value="F:cysteine desulfurase activity"/>
    <property type="evidence" value="ECO:0007669"/>
    <property type="project" value="UniProtKB-ARBA"/>
</dbReference>
<dbReference type="Pfam" id="PF00266">
    <property type="entry name" value="Aminotran_5"/>
    <property type="match status" value="1"/>
</dbReference>
<comment type="caution">
    <text evidence="9">The sequence shown here is derived from an EMBL/GenBank/DDBJ whole genome shotgun (WGS) entry which is preliminary data.</text>
</comment>
<organism evidence="9 10">
    <name type="scientific">Amylolactobacillus amylotrophicus DSM 20534</name>
    <dbReference type="NCBI Taxonomy" id="1423722"/>
    <lineage>
        <taxon>Bacteria</taxon>
        <taxon>Bacillati</taxon>
        <taxon>Bacillota</taxon>
        <taxon>Bacilli</taxon>
        <taxon>Lactobacillales</taxon>
        <taxon>Lactobacillaceae</taxon>
        <taxon>Amylolactobacillus</taxon>
    </lineage>
</organism>
<keyword evidence="6" id="KW-0411">Iron-sulfur</keyword>
<dbReference type="InterPro" id="IPR015421">
    <property type="entry name" value="PyrdxlP-dep_Trfase_major"/>
</dbReference>
<proteinExistence type="inferred from homology"/>
<reference evidence="9 10" key="1">
    <citation type="journal article" date="2015" name="Genome Announc.">
        <title>Expanding the biotechnology potential of lactobacilli through comparative genomics of 213 strains and associated genera.</title>
        <authorList>
            <person name="Sun Z."/>
            <person name="Harris H.M."/>
            <person name="McCann A."/>
            <person name="Guo C."/>
            <person name="Argimon S."/>
            <person name="Zhang W."/>
            <person name="Yang X."/>
            <person name="Jeffery I.B."/>
            <person name="Cooney J.C."/>
            <person name="Kagawa T.F."/>
            <person name="Liu W."/>
            <person name="Song Y."/>
            <person name="Salvetti E."/>
            <person name="Wrobel A."/>
            <person name="Rasinkangas P."/>
            <person name="Parkhill J."/>
            <person name="Rea M.C."/>
            <person name="O'Sullivan O."/>
            <person name="Ritari J."/>
            <person name="Douillard F.P."/>
            <person name="Paul Ross R."/>
            <person name="Yang R."/>
            <person name="Briner A.E."/>
            <person name="Felis G.E."/>
            <person name="de Vos W.M."/>
            <person name="Barrangou R."/>
            <person name="Klaenhammer T.R."/>
            <person name="Caufield P.W."/>
            <person name="Cui Y."/>
            <person name="Zhang H."/>
            <person name="O'Toole P.W."/>
        </authorList>
    </citation>
    <scope>NUCLEOTIDE SEQUENCE [LARGE SCALE GENOMIC DNA]</scope>
    <source>
        <strain evidence="9 10">DSM 20534</strain>
    </source>
</reference>
<dbReference type="AlphaFoldDB" id="A0A0R1GXY8"/>
<dbReference type="PROSITE" id="PS00595">
    <property type="entry name" value="AA_TRANSFER_CLASS_5"/>
    <property type="match status" value="1"/>
</dbReference>
<gene>
    <name evidence="9" type="ORF">FC62_GL000337</name>
</gene>
<keyword evidence="5" id="KW-0408">Iron</keyword>
<dbReference type="Proteomes" id="UP000050909">
    <property type="component" value="Unassembled WGS sequence"/>
</dbReference>
<dbReference type="GO" id="GO:0046872">
    <property type="term" value="F:metal ion binding"/>
    <property type="evidence" value="ECO:0007669"/>
    <property type="project" value="UniProtKB-KW"/>
</dbReference>
<dbReference type="InterPro" id="IPR015424">
    <property type="entry name" value="PyrdxlP-dep_Trfase"/>
</dbReference>
<evidence type="ECO:0000256" key="5">
    <source>
        <dbReference type="ARBA" id="ARBA00023004"/>
    </source>
</evidence>
<dbReference type="InterPro" id="IPR016454">
    <property type="entry name" value="Cysteine_dSase"/>
</dbReference>
<comment type="similarity">
    <text evidence="2">Belongs to the class-V pyridoxal-phosphate-dependent aminotransferase family. NifS/IscS subfamily.</text>
</comment>
<evidence type="ECO:0000313" key="10">
    <source>
        <dbReference type="Proteomes" id="UP000050909"/>
    </source>
</evidence>
<evidence type="ECO:0000256" key="7">
    <source>
        <dbReference type="RuleBase" id="RU004504"/>
    </source>
</evidence>
<comment type="cofactor">
    <cofactor evidence="1 7">
        <name>pyridoxal 5'-phosphate</name>
        <dbReference type="ChEBI" id="CHEBI:597326"/>
    </cofactor>
</comment>
<dbReference type="FunFam" id="3.40.640.10:FF:000084">
    <property type="entry name" value="IscS-like cysteine desulfurase"/>
    <property type="match status" value="1"/>
</dbReference>
<evidence type="ECO:0000256" key="6">
    <source>
        <dbReference type="ARBA" id="ARBA00023014"/>
    </source>
</evidence>
<dbReference type="Gene3D" id="3.90.1150.10">
    <property type="entry name" value="Aspartate Aminotransferase, domain 1"/>
    <property type="match status" value="1"/>
</dbReference>
<evidence type="ECO:0000256" key="1">
    <source>
        <dbReference type="ARBA" id="ARBA00001933"/>
    </source>
</evidence>